<name>A0A7W7SSK9_9ACTN</name>
<feature type="domain" description="Uracil-DNA glycosylase-like" evidence="1">
    <location>
        <begin position="54"/>
        <end position="164"/>
    </location>
</feature>
<sequence>MDLTSAARANRDTETVKAKLARLDEPHIAPISRLVEEIRVLVGHRELPYVDPTFGGVAAEVLFLSDTPSRTAATKSTLLSLDNDEATSAHVWEFYRAAGLARERCVHWTALPWLPADSRRRIERATVESALPWLARLIDLLPQLKLVVTMGEVARQAFSLYLFREDARLVPWLAVAPPTGRTRTASPLLWNDIERAFDVAARVAAPERGRP</sequence>
<comment type="caution">
    <text evidence="2">The sequence shown here is derived from an EMBL/GenBank/DDBJ whole genome shotgun (WGS) entry which is preliminary data.</text>
</comment>
<dbReference type="InterPro" id="IPR036895">
    <property type="entry name" value="Uracil-DNA_glycosylase-like_sf"/>
</dbReference>
<dbReference type="CDD" id="cd10035">
    <property type="entry name" value="UDG_like"/>
    <property type="match status" value="1"/>
</dbReference>
<gene>
    <name evidence="2" type="ORF">FHR38_003799</name>
</gene>
<evidence type="ECO:0000313" key="3">
    <source>
        <dbReference type="Proteomes" id="UP000578819"/>
    </source>
</evidence>
<evidence type="ECO:0000259" key="1">
    <source>
        <dbReference type="Pfam" id="PF03167"/>
    </source>
</evidence>
<dbReference type="AlphaFoldDB" id="A0A7W7SSK9"/>
<dbReference type="EMBL" id="JACHJW010000001">
    <property type="protein sequence ID" value="MBB4960066.1"/>
    <property type="molecule type" value="Genomic_DNA"/>
</dbReference>
<evidence type="ECO:0000313" key="2">
    <source>
        <dbReference type="EMBL" id="MBB4960066.1"/>
    </source>
</evidence>
<dbReference type="Pfam" id="PF03167">
    <property type="entry name" value="UDG"/>
    <property type="match status" value="1"/>
</dbReference>
<reference evidence="2 3" key="1">
    <citation type="submission" date="2020-08" db="EMBL/GenBank/DDBJ databases">
        <title>Sequencing the genomes of 1000 actinobacteria strains.</title>
        <authorList>
            <person name="Klenk H.-P."/>
        </authorList>
    </citation>
    <scope>NUCLEOTIDE SEQUENCE [LARGE SCALE GENOMIC DNA]</scope>
    <source>
        <strain evidence="2 3">DSM 45886</strain>
    </source>
</reference>
<proteinExistence type="predicted"/>
<keyword evidence="3" id="KW-1185">Reference proteome</keyword>
<dbReference type="Proteomes" id="UP000578819">
    <property type="component" value="Unassembled WGS sequence"/>
</dbReference>
<dbReference type="InterPro" id="IPR005122">
    <property type="entry name" value="Uracil-DNA_glycosylase-like"/>
</dbReference>
<dbReference type="Gene3D" id="3.40.470.10">
    <property type="entry name" value="Uracil-DNA glycosylase-like domain"/>
    <property type="match status" value="1"/>
</dbReference>
<accession>A0A7W7SSK9</accession>
<dbReference type="SUPFAM" id="SSF52141">
    <property type="entry name" value="Uracil-DNA glycosylase-like"/>
    <property type="match status" value="1"/>
</dbReference>
<protein>
    <recommendedName>
        <fullName evidence="1">Uracil-DNA glycosylase-like domain-containing protein</fullName>
    </recommendedName>
</protein>
<dbReference type="RefSeq" id="WP_184535888.1">
    <property type="nucleotide sequence ID" value="NZ_JACHJW010000001.1"/>
</dbReference>
<organism evidence="2 3">
    <name type="scientific">Micromonospora polyrhachis</name>
    <dbReference type="NCBI Taxonomy" id="1282883"/>
    <lineage>
        <taxon>Bacteria</taxon>
        <taxon>Bacillati</taxon>
        <taxon>Actinomycetota</taxon>
        <taxon>Actinomycetes</taxon>
        <taxon>Micromonosporales</taxon>
        <taxon>Micromonosporaceae</taxon>
        <taxon>Micromonospora</taxon>
    </lineage>
</organism>